<dbReference type="Proteomes" id="UP000305524">
    <property type="component" value="Unassembled WGS sequence"/>
</dbReference>
<organism evidence="3 4">
    <name type="scientific">Bacillus mycoides</name>
    <dbReference type="NCBI Taxonomy" id="1405"/>
    <lineage>
        <taxon>Bacteria</taxon>
        <taxon>Bacillati</taxon>
        <taxon>Bacillota</taxon>
        <taxon>Bacilli</taxon>
        <taxon>Bacillales</taxon>
        <taxon>Bacillaceae</taxon>
        <taxon>Bacillus</taxon>
        <taxon>Bacillus cereus group</taxon>
    </lineage>
</organism>
<gene>
    <name evidence="3" type="ORF">FC701_35620</name>
</gene>
<name>A0A4U2ZLY4_BACMY</name>
<keyword evidence="1" id="KW-0732">Signal</keyword>
<feature type="chain" id="PRO_5020704335" evidence="1">
    <location>
        <begin position="28"/>
        <end position="169"/>
    </location>
</feature>
<comment type="caution">
    <text evidence="3">The sequence shown here is derived from an EMBL/GenBank/DDBJ whole genome shotgun (WGS) entry which is preliminary data.</text>
</comment>
<dbReference type="RefSeq" id="WP_137059743.1">
    <property type="nucleotide sequence ID" value="NZ_SZOD01001497.1"/>
</dbReference>
<evidence type="ECO:0000259" key="2">
    <source>
        <dbReference type="Pfam" id="PF14285"/>
    </source>
</evidence>
<accession>A0A4U2ZLY4</accession>
<feature type="domain" description="DUF4367" evidence="2">
    <location>
        <begin position="68"/>
        <end position="166"/>
    </location>
</feature>
<proteinExistence type="predicted"/>
<dbReference type="AlphaFoldDB" id="A0A4U2ZLY4"/>
<feature type="signal peptide" evidence="1">
    <location>
        <begin position="1"/>
        <end position="27"/>
    </location>
</feature>
<protein>
    <submittedName>
        <fullName evidence="3">DUF4367 domain-containing protein</fullName>
    </submittedName>
</protein>
<evidence type="ECO:0000256" key="1">
    <source>
        <dbReference type="SAM" id="SignalP"/>
    </source>
</evidence>
<evidence type="ECO:0000313" key="4">
    <source>
        <dbReference type="Proteomes" id="UP000305524"/>
    </source>
</evidence>
<sequence length="169" mass="19306">MKNIFLKVIISLFLFAICSNSVTSIYAESTEMSNKTFSVKQLKGKTSFNCFIPTEIAKDWKVELKFPKHVHENMEKVQIHFLDRTGTKLKVAVIEKTAKRNDIQSGNHKKRVKVKNIDGVFHPLIPTKRIKDVKGGQLTWVQDGTIITLFSSRISKEELITIAKSMKKI</sequence>
<dbReference type="Pfam" id="PF14285">
    <property type="entry name" value="DUF4367"/>
    <property type="match status" value="1"/>
</dbReference>
<dbReference type="EMBL" id="SZOD01001497">
    <property type="protein sequence ID" value="TKI75568.1"/>
    <property type="molecule type" value="Genomic_DNA"/>
</dbReference>
<dbReference type="InterPro" id="IPR025377">
    <property type="entry name" value="DUF4367"/>
</dbReference>
<reference evidence="3 4" key="1">
    <citation type="journal article" date="2019" name="Environ. Microbiol.">
        <title>An active ?-lactamase is a part of an orchestrated cell wall stress resistance network of Bacillus subtilis and related rhizosphere species.</title>
        <authorList>
            <person name="Bucher T."/>
            <person name="Keren-Paz A."/>
            <person name="Hausser J."/>
            <person name="Olender T."/>
            <person name="Cytryn E."/>
            <person name="Kolodkin-Gal I."/>
        </authorList>
    </citation>
    <scope>NUCLEOTIDE SEQUENCE [LARGE SCALE GENOMIC DNA]</scope>
    <source>
        <strain evidence="3 4">I186</strain>
    </source>
</reference>
<evidence type="ECO:0000313" key="3">
    <source>
        <dbReference type="EMBL" id="TKI75568.1"/>
    </source>
</evidence>